<feature type="region of interest" description="Disordered" evidence="1">
    <location>
        <begin position="103"/>
        <end position="122"/>
    </location>
</feature>
<gene>
    <name evidence="2" type="ORF">NDU88_007529</name>
</gene>
<evidence type="ECO:0000313" key="3">
    <source>
        <dbReference type="Proteomes" id="UP001066276"/>
    </source>
</evidence>
<dbReference type="Proteomes" id="UP001066276">
    <property type="component" value="Chromosome 9"/>
</dbReference>
<evidence type="ECO:0000256" key="1">
    <source>
        <dbReference type="SAM" id="MobiDB-lite"/>
    </source>
</evidence>
<keyword evidence="3" id="KW-1185">Reference proteome</keyword>
<dbReference type="AlphaFoldDB" id="A0AAV7N3Y5"/>
<comment type="caution">
    <text evidence="2">The sequence shown here is derived from an EMBL/GenBank/DDBJ whole genome shotgun (WGS) entry which is preliminary data.</text>
</comment>
<feature type="compositionally biased region" description="Basic and acidic residues" evidence="1">
    <location>
        <begin position="113"/>
        <end position="122"/>
    </location>
</feature>
<dbReference type="EMBL" id="JANPWB010000013">
    <property type="protein sequence ID" value="KAJ1110174.1"/>
    <property type="molecule type" value="Genomic_DNA"/>
</dbReference>
<organism evidence="2 3">
    <name type="scientific">Pleurodeles waltl</name>
    <name type="common">Iberian ribbed newt</name>
    <dbReference type="NCBI Taxonomy" id="8319"/>
    <lineage>
        <taxon>Eukaryota</taxon>
        <taxon>Metazoa</taxon>
        <taxon>Chordata</taxon>
        <taxon>Craniata</taxon>
        <taxon>Vertebrata</taxon>
        <taxon>Euteleostomi</taxon>
        <taxon>Amphibia</taxon>
        <taxon>Batrachia</taxon>
        <taxon>Caudata</taxon>
        <taxon>Salamandroidea</taxon>
        <taxon>Salamandridae</taxon>
        <taxon>Pleurodelinae</taxon>
        <taxon>Pleurodeles</taxon>
    </lineage>
</organism>
<reference evidence="2" key="1">
    <citation type="journal article" date="2022" name="bioRxiv">
        <title>Sequencing and chromosome-scale assembly of the giantPleurodeles waltlgenome.</title>
        <authorList>
            <person name="Brown T."/>
            <person name="Elewa A."/>
            <person name="Iarovenko S."/>
            <person name="Subramanian E."/>
            <person name="Araus A.J."/>
            <person name="Petzold A."/>
            <person name="Susuki M."/>
            <person name="Suzuki K.-i.T."/>
            <person name="Hayashi T."/>
            <person name="Toyoda A."/>
            <person name="Oliveira C."/>
            <person name="Osipova E."/>
            <person name="Leigh N.D."/>
            <person name="Simon A."/>
            <person name="Yun M.H."/>
        </authorList>
    </citation>
    <scope>NUCLEOTIDE SEQUENCE</scope>
    <source>
        <strain evidence="2">20211129_DDA</strain>
        <tissue evidence="2">Liver</tissue>
    </source>
</reference>
<sequence>MTINPPETPKKQEVEPINTIVLLSPFLDGLQNPLQHSEVPANTWGSLLSTLDVMAVAIKHQVDKQDIQVDLLNIMAKYFVGIDSKLQALNDLILQAKSTTMSNKQDDNVVLPRPRDSRLTSRARDGELETLGVEGTVEAVAATSQRSTF</sequence>
<proteinExistence type="predicted"/>
<name>A0AAV7N3Y5_PLEWA</name>
<protein>
    <submittedName>
        <fullName evidence="2">Uncharacterized protein</fullName>
    </submittedName>
</protein>
<accession>A0AAV7N3Y5</accession>
<evidence type="ECO:0000313" key="2">
    <source>
        <dbReference type="EMBL" id="KAJ1110174.1"/>
    </source>
</evidence>